<organism evidence="9 10">
    <name type="scientific">Algibacter lectus</name>
    <dbReference type="NCBI Taxonomy" id="221126"/>
    <lineage>
        <taxon>Bacteria</taxon>
        <taxon>Pseudomonadati</taxon>
        <taxon>Bacteroidota</taxon>
        <taxon>Flavobacteriia</taxon>
        <taxon>Flavobacteriales</taxon>
        <taxon>Flavobacteriaceae</taxon>
        <taxon>Algibacter</taxon>
    </lineage>
</organism>
<dbReference type="EMBL" id="BBNQ01000006">
    <property type="protein sequence ID" value="GAL62450.1"/>
    <property type="molecule type" value="Genomic_DNA"/>
</dbReference>
<dbReference type="OrthoDB" id="678161at2"/>
<dbReference type="Pfam" id="PF09721">
    <property type="entry name" value="Exosortase_EpsH"/>
    <property type="match status" value="1"/>
</dbReference>
<dbReference type="Proteomes" id="UP000029644">
    <property type="component" value="Unassembled WGS sequence"/>
</dbReference>
<dbReference type="GO" id="GO:0008233">
    <property type="term" value="F:peptidase activity"/>
    <property type="evidence" value="ECO:0007669"/>
    <property type="project" value="UniProtKB-KW"/>
</dbReference>
<evidence type="ECO:0000256" key="5">
    <source>
        <dbReference type="ARBA" id="ARBA00022801"/>
    </source>
</evidence>
<name>A0A090VCC7_9FLAO</name>
<evidence type="ECO:0000256" key="3">
    <source>
        <dbReference type="ARBA" id="ARBA00022670"/>
    </source>
</evidence>
<keyword evidence="6 8" id="KW-1133">Transmembrane helix</keyword>
<feature type="transmembrane region" description="Helical" evidence="8">
    <location>
        <begin position="185"/>
        <end position="204"/>
    </location>
</feature>
<feature type="transmembrane region" description="Helical" evidence="8">
    <location>
        <begin position="84"/>
        <end position="109"/>
    </location>
</feature>
<sequence>MKTLFIKYSSVIKFILTFLLVYLSLSVIYKFYLQFSDGSEFYPDYFTHLVGEQSKDLLNTFGYATEMVPHLEEPSLKVIIGNVYVARVIEGCNGLSVLILFISFIVAFSGRLKATLLYLLSGSVIIYVVNVLRIVILSIWLYKYPEQSEFLHAVVFPAIIYGAVFLLWIFWVNRFSKLNQKMSKPVKYILLFILITVLVLIRWFENELFYDPYLTFFHNDYLYIDSPRREVLKLVAFTVLRYVLNGLVSLGILYVVFKDRNIIKFSALVYAMAFIILICGYLYFVINPKQTDYYFFFNLRRFLIQPVILILLLPAFYYYKLTKGLK</sequence>
<keyword evidence="4 8" id="KW-0812">Transmembrane</keyword>
<proteinExistence type="predicted"/>
<dbReference type="InterPro" id="IPR026414">
    <property type="entry name" value="ExosoTase_F-assoc_memb"/>
</dbReference>
<protein>
    <submittedName>
        <fullName evidence="9">Uncharacterized protein</fullName>
    </submittedName>
</protein>
<evidence type="ECO:0000256" key="4">
    <source>
        <dbReference type="ARBA" id="ARBA00022692"/>
    </source>
</evidence>
<keyword evidence="3" id="KW-0645">Protease</keyword>
<feature type="transmembrane region" description="Helical" evidence="8">
    <location>
        <begin position="302"/>
        <end position="319"/>
    </location>
</feature>
<keyword evidence="2" id="KW-1003">Cell membrane</keyword>
<dbReference type="InterPro" id="IPR026392">
    <property type="entry name" value="Exo/Archaeosortase_dom"/>
</dbReference>
<evidence type="ECO:0000256" key="6">
    <source>
        <dbReference type="ARBA" id="ARBA00022989"/>
    </source>
</evidence>
<feature type="transmembrane region" description="Helical" evidence="8">
    <location>
        <begin position="234"/>
        <end position="256"/>
    </location>
</feature>
<evidence type="ECO:0000256" key="2">
    <source>
        <dbReference type="ARBA" id="ARBA00022475"/>
    </source>
</evidence>
<dbReference type="GO" id="GO:0005886">
    <property type="term" value="C:plasma membrane"/>
    <property type="evidence" value="ECO:0007669"/>
    <property type="project" value="UniProtKB-SubCell"/>
</dbReference>
<dbReference type="NCBIfam" id="TIGR04128">
    <property type="entry name" value="exoso_Fjoh_1448"/>
    <property type="match status" value="1"/>
</dbReference>
<dbReference type="NCBIfam" id="TIGR04127">
    <property type="entry name" value="flavo_near_exo"/>
    <property type="match status" value="1"/>
</dbReference>
<dbReference type="AlphaFoldDB" id="A0A090VCC7"/>
<evidence type="ECO:0000313" key="10">
    <source>
        <dbReference type="Proteomes" id="UP000029644"/>
    </source>
</evidence>
<reference evidence="9 10" key="1">
    <citation type="journal article" date="2014" name="Genome Announc.">
        <title>Draft Genome Sequences of Marine Flavobacterium Algibacter lectus Strains SS8 and NR4.</title>
        <authorList>
            <person name="Takatani N."/>
            <person name="Nakanishi M."/>
            <person name="Meirelles P."/>
            <person name="Mino S."/>
            <person name="Suda W."/>
            <person name="Oshima K."/>
            <person name="Hattori M."/>
            <person name="Ohkuma M."/>
            <person name="Hosokawa M."/>
            <person name="Miyashita K."/>
            <person name="Thompson F.L."/>
            <person name="Niwa A."/>
            <person name="Sawabe T."/>
            <person name="Sawabe T."/>
        </authorList>
    </citation>
    <scope>NUCLEOTIDE SEQUENCE [LARGE SCALE GENOMIC DNA]</scope>
    <source>
        <strain evidence="9 10">JCM 19300</strain>
    </source>
</reference>
<dbReference type="NCBIfam" id="TIGR04178">
    <property type="entry name" value="exo_archaeo"/>
    <property type="match status" value="1"/>
</dbReference>
<feature type="transmembrane region" description="Helical" evidence="8">
    <location>
        <begin position="116"/>
        <end position="142"/>
    </location>
</feature>
<comment type="subcellular location">
    <subcellularLocation>
        <location evidence="1">Cell membrane</location>
        <topology evidence="1">Multi-pass membrane protein</topology>
    </subcellularLocation>
</comment>
<accession>A0A090VCC7</accession>
<dbReference type="GO" id="GO:0006508">
    <property type="term" value="P:proteolysis"/>
    <property type="evidence" value="ECO:0007669"/>
    <property type="project" value="UniProtKB-KW"/>
</dbReference>
<feature type="transmembrane region" description="Helical" evidence="8">
    <location>
        <begin position="268"/>
        <end position="286"/>
    </location>
</feature>
<gene>
    <name evidence="9" type="ORF">JCM19300_2503</name>
</gene>
<dbReference type="InterPro" id="IPR019127">
    <property type="entry name" value="Exosortase"/>
</dbReference>
<evidence type="ECO:0000256" key="7">
    <source>
        <dbReference type="ARBA" id="ARBA00023136"/>
    </source>
</evidence>
<evidence type="ECO:0000256" key="1">
    <source>
        <dbReference type="ARBA" id="ARBA00004651"/>
    </source>
</evidence>
<evidence type="ECO:0000313" key="9">
    <source>
        <dbReference type="EMBL" id="GAL62450.1"/>
    </source>
</evidence>
<comment type="caution">
    <text evidence="9">The sequence shown here is derived from an EMBL/GenBank/DDBJ whole genome shotgun (WGS) entry which is preliminary data.</text>
</comment>
<keyword evidence="7 8" id="KW-0472">Membrane</keyword>
<feature type="transmembrane region" description="Helical" evidence="8">
    <location>
        <begin position="12"/>
        <end position="32"/>
    </location>
</feature>
<feature type="transmembrane region" description="Helical" evidence="8">
    <location>
        <begin position="154"/>
        <end position="173"/>
    </location>
</feature>
<dbReference type="InterPro" id="IPR026323">
    <property type="entry name" value="Exosortase-related_prot_XrtF"/>
</dbReference>
<keyword evidence="5" id="KW-0378">Hydrolase</keyword>
<evidence type="ECO:0000256" key="8">
    <source>
        <dbReference type="SAM" id="Phobius"/>
    </source>
</evidence>